<sequence>MLHMTPPGPSSSLSQNFKWTPPGPSCVMRSAGSVYAVRPLSDPTIRFPVYTFTALATTFPLSAVEMRMKSEEKWPGKGLPTKSSAVRHPEAGNHRMTP</sequence>
<comment type="caution">
    <text evidence="2">The sequence shown here is derived from an EMBL/GenBank/DDBJ whole genome shotgun (WGS) entry which is preliminary data.</text>
</comment>
<protein>
    <submittedName>
        <fullName evidence="2">Uncharacterized protein</fullName>
    </submittedName>
</protein>
<evidence type="ECO:0000313" key="2">
    <source>
        <dbReference type="EMBL" id="KAK7578059.1"/>
    </source>
</evidence>
<dbReference type="EMBL" id="JBBCAQ010000035">
    <property type="protein sequence ID" value="KAK7578059.1"/>
    <property type="molecule type" value="Genomic_DNA"/>
</dbReference>
<keyword evidence="3" id="KW-1185">Reference proteome</keyword>
<name>A0AAN9TLJ7_9HEMI</name>
<feature type="compositionally biased region" description="Basic and acidic residues" evidence="1">
    <location>
        <begin position="87"/>
        <end position="98"/>
    </location>
</feature>
<evidence type="ECO:0000256" key="1">
    <source>
        <dbReference type="SAM" id="MobiDB-lite"/>
    </source>
</evidence>
<feature type="region of interest" description="Disordered" evidence="1">
    <location>
        <begin position="70"/>
        <end position="98"/>
    </location>
</feature>
<proteinExistence type="predicted"/>
<dbReference type="Proteomes" id="UP001367676">
    <property type="component" value="Unassembled WGS sequence"/>
</dbReference>
<organism evidence="2 3">
    <name type="scientific">Parthenolecanium corni</name>
    <dbReference type="NCBI Taxonomy" id="536013"/>
    <lineage>
        <taxon>Eukaryota</taxon>
        <taxon>Metazoa</taxon>
        <taxon>Ecdysozoa</taxon>
        <taxon>Arthropoda</taxon>
        <taxon>Hexapoda</taxon>
        <taxon>Insecta</taxon>
        <taxon>Pterygota</taxon>
        <taxon>Neoptera</taxon>
        <taxon>Paraneoptera</taxon>
        <taxon>Hemiptera</taxon>
        <taxon>Sternorrhyncha</taxon>
        <taxon>Coccoidea</taxon>
        <taxon>Coccidae</taxon>
        <taxon>Parthenolecanium</taxon>
    </lineage>
</organism>
<evidence type="ECO:0000313" key="3">
    <source>
        <dbReference type="Proteomes" id="UP001367676"/>
    </source>
</evidence>
<dbReference type="AlphaFoldDB" id="A0AAN9TLJ7"/>
<accession>A0AAN9TLJ7</accession>
<gene>
    <name evidence="2" type="ORF">V9T40_010264</name>
</gene>
<reference evidence="2 3" key="1">
    <citation type="submission" date="2024-03" db="EMBL/GenBank/DDBJ databases">
        <title>Adaptation during the transition from Ophiocordyceps entomopathogen to insect associate is accompanied by gene loss and intensified selection.</title>
        <authorList>
            <person name="Ward C.M."/>
            <person name="Onetto C.A."/>
            <person name="Borneman A.R."/>
        </authorList>
    </citation>
    <scope>NUCLEOTIDE SEQUENCE [LARGE SCALE GENOMIC DNA]</scope>
    <source>
        <strain evidence="2">AWRI1</strain>
        <tissue evidence="2">Single Adult Female</tissue>
    </source>
</reference>